<feature type="transmembrane region" description="Helical" evidence="14">
    <location>
        <begin position="21"/>
        <end position="41"/>
    </location>
</feature>
<evidence type="ECO:0000256" key="3">
    <source>
        <dbReference type="ARBA" id="ARBA00022475"/>
    </source>
</evidence>
<evidence type="ECO:0000313" key="17">
    <source>
        <dbReference type="EMBL" id="RDH42621.1"/>
    </source>
</evidence>
<evidence type="ECO:0000256" key="4">
    <source>
        <dbReference type="ARBA" id="ARBA00022519"/>
    </source>
</evidence>
<dbReference type="GO" id="GO:0009252">
    <property type="term" value="P:peptidoglycan biosynthetic process"/>
    <property type="evidence" value="ECO:0007669"/>
    <property type="project" value="UniProtKB-UniRule"/>
</dbReference>
<reference evidence="17 18" key="1">
    <citation type="submission" date="2017-04" db="EMBL/GenBank/DDBJ databases">
        <title>Draft genome sequence of Zooshikella ganghwensis VG4 isolated from Red Sea sediments.</title>
        <authorList>
            <person name="Rehman Z."/>
            <person name="Alam I."/>
            <person name="Kamau A."/>
            <person name="Bajic V."/>
            <person name="Leiknes T."/>
        </authorList>
    </citation>
    <scope>NUCLEOTIDE SEQUENCE [LARGE SCALE GENOMIC DNA]</scope>
    <source>
        <strain evidence="17 18">VG4</strain>
    </source>
</reference>
<evidence type="ECO:0000256" key="5">
    <source>
        <dbReference type="ARBA" id="ARBA00022645"/>
    </source>
</evidence>
<dbReference type="InterPro" id="IPR012338">
    <property type="entry name" value="Beta-lactam/transpept-like"/>
</dbReference>
<keyword evidence="4 14" id="KW-0997">Cell inner membrane</keyword>
<comment type="caution">
    <text evidence="14">Lacks conserved residue(s) required for the propagation of feature annotation.</text>
</comment>
<evidence type="ECO:0000256" key="14">
    <source>
        <dbReference type="HAMAP-Rule" id="MF_02081"/>
    </source>
</evidence>
<accession>A0A4V1IN62</accession>
<dbReference type="InterPro" id="IPR005311">
    <property type="entry name" value="PBP_dimer"/>
</dbReference>
<dbReference type="PANTHER" id="PTHR30627">
    <property type="entry name" value="PEPTIDOGLYCAN D,D-TRANSPEPTIDASE"/>
    <property type="match status" value="1"/>
</dbReference>
<evidence type="ECO:0000256" key="7">
    <source>
        <dbReference type="ARBA" id="ARBA00022692"/>
    </source>
</evidence>
<dbReference type="Gene3D" id="3.30.1390.30">
    <property type="entry name" value="Penicillin-binding protein 2a, domain 3"/>
    <property type="match status" value="1"/>
</dbReference>
<comment type="catalytic activity">
    <reaction evidence="14">
        <text>Preferential cleavage: (Ac)2-L-Lys-D-Ala-|-D-Ala. Also transpeptidation of peptidyl-alanyl moieties that are N-acyl substituents of D-alanine.</text>
        <dbReference type="EC" id="3.4.16.4"/>
    </reaction>
</comment>
<dbReference type="GO" id="GO:0008360">
    <property type="term" value="P:regulation of cell shape"/>
    <property type="evidence" value="ECO:0007669"/>
    <property type="project" value="UniProtKB-KW"/>
</dbReference>
<sequence length="635" mass="71295">MTDSVTFKDHSKEIRIFNSRILKASIILVILTGILISRLFYLQVVEHEKYSTQSDENRIHLQYIPPIRGLIYDTNGLLLADNKPSFNLTLTPERIADLEKTFKDINQIIPIQTEEITQFKKRLRNKPRKPFESVPLKFRLTEEEIARISVNEHLMAGVEVEADLIRYYPQGDIYTHTIGYVQNINDQEQKKLDEKKYKGVSTIGKIGIERFYEEQLLGKVGYREVEVNARGRVLRVLDQKEPIPGTNLTLYLDTELQKISIEALDGQSGAIVALDPKTGGILAMVSEPSYDPNPFVRGIGFKAYAALLNDPARPLYNRASSGEYPPASTIKPFLAIAGLNTGSVTPANQVFDPGWYRLPNQKRLYRNWKRGGHGWVNLERAVVVSNDTYFYDLALKLGIDTMHDYLQRFGIGIRTALDVGEQRPGLMPSREWKMGVRNLPWFPGETVITGIGQGFMKATPLQLAAATAVLANKGKWIYPRLLKSSTSPIELKPTHPMKDIEVNNPEYWTQVYEAMRKVVHDRSGTAHYRIGKDIPYLMAGKTGTAQVVGIKQNERYDASKLAKKHHDHGLFIGFAPLDDPQIAIAVIVENGGGGSSAAAPVARKILDAYLIPRLQKQAVEQAKKHEQKTPSAGQG</sequence>
<dbReference type="Pfam" id="PF00905">
    <property type="entry name" value="Transpeptidase"/>
    <property type="match status" value="1"/>
</dbReference>
<dbReference type="PANTHER" id="PTHR30627:SF2">
    <property type="entry name" value="PEPTIDOGLYCAN D,D-TRANSPEPTIDASE MRDA"/>
    <property type="match status" value="1"/>
</dbReference>
<keyword evidence="13 14" id="KW-0961">Cell wall biogenesis/degradation</keyword>
<keyword evidence="18" id="KW-1185">Reference proteome</keyword>
<comment type="function">
    <text evidence="14">Catalyzes cross-linking of the peptidoglycan cell wall.</text>
</comment>
<evidence type="ECO:0000256" key="13">
    <source>
        <dbReference type="ARBA" id="ARBA00023316"/>
    </source>
</evidence>
<keyword evidence="8 14" id="KW-0378">Hydrolase</keyword>
<feature type="active site" description="Acyl-ester intermediate" evidence="14">
    <location>
        <position position="328"/>
    </location>
</feature>
<dbReference type="UniPathway" id="UPA00219"/>
<comment type="subcellular location">
    <subcellularLocation>
        <location evidence="14">Cell inner membrane</location>
        <topology evidence="14">Single-pass membrane protein</topology>
    </subcellularLocation>
    <subcellularLocation>
        <location evidence="2">Cell membrane</location>
    </subcellularLocation>
    <subcellularLocation>
        <location evidence="1">Membrane</location>
        <topology evidence="1">Single-pass membrane protein</topology>
    </subcellularLocation>
</comment>
<dbReference type="InterPro" id="IPR050515">
    <property type="entry name" value="Beta-lactam/transpept"/>
</dbReference>
<keyword evidence="12 14" id="KW-0472">Membrane</keyword>
<evidence type="ECO:0000256" key="12">
    <source>
        <dbReference type="ARBA" id="ARBA00023136"/>
    </source>
</evidence>
<feature type="domain" description="Penicillin-binding protein dimerisation" evidence="16">
    <location>
        <begin position="64"/>
        <end position="236"/>
    </location>
</feature>
<keyword evidence="7 14" id="KW-0812">Transmembrane</keyword>
<evidence type="ECO:0000259" key="16">
    <source>
        <dbReference type="Pfam" id="PF03717"/>
    </source>
</evidence>
<dbReference type="GO" id="GO:0071972">
    <property type="term" value="F:peptidoglycan L,D-transpeptidase activity"/>
    <property type="evidence" value="ECO:0007669"/>
    <property type="project" value="TreeGrafter"/>
</dbReference>
<dbReference type="Gene3D" id="3.90.1310.10">
    <property type="entry name" value="Penicillin-binding protein 2a (Domain 2)"/>
    <property type="match status" value="1"/>
</dbReference>
<dbReference type="HAMAP" id="MF_02081">
    <property type="entry name" value="MrdA_transpept"/>
    <property type="match status" value="1"/>
</dbReference>
<keyword evidence="6 14" id="KW-0645">Protease</keyword>
<evidence type="ECO:0000256" key="10">
    <source>
        <dbReference type="ARBA" id="ARBA00022984"/>
    </source>
</evidence>
<dbReference type="Gene3D" id="3.40.710.10">
    <property type="entry name" value="DD-peptidase/beta-lactamase superfamily"/>
    <property type="match status" value="1"/>
</dbReference>
<dbReference type="GO" id="GO:0008658">
    <property type="term" value="F:penicillin binding"/>
    <property type="evidence" value="ECO:0007669"/>
    <property type="project" value="UniProtKB-UniRule"/>
</dbReference>
<organism evidence="17 18">
    <name type="scientific">Zooshikella ganghwensis</name>
    <dbReference type="NCBI Taxonomy" id="202772"/>
    <lineage>
        <taxon>Bacteria</taxon>
        <taxon>Pseudomonadati</taxon>
        <taxon>Pseudomonadota</taxon>
        <taxon>Gammaproteobacteria</taxon>
        <taxon>Oceanospirillales</taxon>
        <taxon>Zooshikellaceae</taxon>
        <taxon>Zooshikella</taxon>
    </lineage>
</organism>
<protein>
    <recommendedName>
        <fullName evidence="14">Peptidoglycan D,D-transpeptidase MrdA</fullName>
        <ecNumber evidence="14">3.4.16.4</ecNumber>
    </recommendedName>
    <alternativeName>
        <fullName evidence="14">Penicillin-binding protein 2</fullName>
        <shortName evidence="14">PBP-2</shortName>
    </alternativeName>
</protein>
<evidence type="ECO:0000256" key="1">
    <source>
        <dbReference type="ARBA" id="ARBA00004167"/>
    </source>
</evidence>
<dbReference type="EMBL" id="NDXW01000001">
    <property type="protein sequence ID" value="RDH42621.1"/>
    <property type="molecule type" value="Genomic_DNA"/>
</dbReference>
<name>A0A4V1IN62_9GAMM</name>
<keyword evidence="5 14" id="KW-0121">Carboxypeptidase</keyword>
<comment type="pathway">
    <text evidence="14">Cell wall biogenesis; peptidoglycan biosynthesis.</text>
</comment>
<comment type="caution">
    <text evidence="17">The sequence shown here is derived from an EMBL/GenBank/DDBJ whole genome shotgun (WGS) entry which is preliminary data.</text>
</comment>
<dbReference type="EC" id="3.4.16.4" evidence="14"/>
<evidence type="ECO:0000256" key="9">
    <source>
        <dbReference type="ARBA" id="ARBA00022960"/>
    </source>
</evidence>
<dbReference type="Pfam" id="PF03717">
    <property type="entry name" value="PBP_dimer"/>
    <property type="match status" value="1"/>
</dbReference>
<keyword evidence="3 14" id="KW-1003">Cell membrane</keyword>
<dbReference type="InterPro" id="IPR036138">
    <property type="entry name" value="PBP_dimer_sf"/>
</dbReference>
<feature type="domain" description="Penicillin-binding protein transpeptidase" evidence="15">
    <location>
        <begin position="269"/>
        <end position="607"/>
    </location>
</feature>
<keyword evidence="9 14" id="KW-0133">Cell shape</keyword>
<keyword evidence="11 14" id="KW-1133">Transmembrane helix</keyword>
<dbReference type="Proteomes" id="UP000257039">
    <property type="component" value="Unassembled WGS sequence"/>
</dbReference>
<dbReference type="GO" id="GO:0005886">
    <property type="term" value="C:plasma membrane"/>
    <property type="evidence" value="ECO:0007669"/>
    <property type="project" value="UniProtKB-SubCell"/>
</dbReference>
<evidence type="ECO:0000313" key="18">
    <source>
        <dbReference type="Proteomes" id="UP000257039"/>
    </source>
</evidence>
<dbReference type="GO" id="GO:0006508">
    <property type="term" value="P:proteolysis"/>
    <property type="evidence" value="ECO:0007669"/>
    <property type="project" value="UniProtKB-KW"/>
</dbReference>
<dbReference type="GO" id="GO:0009002">
    <property type="term" value="F:serine-type D-Ala-D-Ala carboxypeptidase activity"/>
    <property type="evidence" value="ECO:0007669"/>
    <property type="project" value="UniProtKB-UniRule"/>
</dbReference>
<evidence type="ECO:0000256" key="11">
    <source>
        <dbReference type="ARBA" id="ARBA00022989"/>
    </source>
</evidence>
<evidence type="ECO:0000256" key="8">
    <source>
        <dbReference type="ARBA" id="ARBA00022801"/>
    </source>
</evidence>
<dbReference type="InterPro" id="IPR001460">
    <property type="entry name" value="PCN-bd_Tpept"/>
</dbReference>
<dbReference type="RefSeq" id="WP_094786099.1">
    <property type="nucleotide sequence ID" value="NZ_NDXW01000001.1"/>
</dbReference>
<evidence type="ECO:0000256" key="2">
    <source>
        <dbReference type="ARBA" id="ARBA00004236"/>
    </source>
</evidence>
<dbReference type="SUPFAM" id="SSF56519">
    <property type="entry name" value="Penicillin binding protein dimerisation domain"/>
    <property type="match status" value="1"/>
</dbReference>
<evidence type="ECO:0000256" key="6">
    <source>
        <dbReference type="ARBA" id="ARBA00022670"/>
    </source>
</evidence>
<dbReference type="SUPFAM" id="SSF56601">
    <property type="entry name" value="beta-lactamase/transpeptidase-like"/>
    <property type="match status" value="1"/>
</dbReference>
<gene>
    <name evidence="14 17" type="primary">mrdA</name>
    <name evidence="17" type="ORF">B9G39_03700</name>
</gene>
<dbReference type="GO" id="GO:0071555">
    <property type="term" value="P:cell wall organization"/>
    <property type="evidence" value="ECO:0007669"/>
    <property type="project" value="UniProtKB-KW"/>
</dbReference>
<evidence type="ECO:0000259" key="15">
    <source>
        <dbReference type="Pfam" id="PF00905"/>
    </source>
</evidence>
<dbReference type="AlphaFoldDB" id="A0A4V1IN62"/>
<dbReference type="InterPro" id="IPR017790">
    <property type="entry name" value="Penicillin-binding_protein_2"/>
</dbReference>
<keyword evidence="10 14" id="KW-0573">Peptidoglycan synthesis</keyword>
<dbReference type="NCBIfam" id="TIGR03423">
    <property type="entry name" value="pbp2_mrdA"/>
    <property type="match status" value="1"/>
</dbReference>
<comment type="similarity">
    <text evidence="14">Belongs to the transpeptidase family. MrdA subfamily.</text>
</comment>
<proteinExistence type="inferred from homology"/>